<dbReference type="Pfam" id="PF25656">
    <property type="entry name" value="DUF7945"/>
    <property type="match status" value="1"/>
</dbReference>
<keyword evidence="2" id="KW-1185">Reference proteome</keyword>
<comment type="caution">
    <text evidence="1">The sequence shown here is derived from an EMBL/GenBank/DDBJ whole genome shotgun (WGS) entry which is preliminary data.</text>
</comment>
<dbReference type="InterPro" id="IPR057705">
    <property type="entry name" value="DUF7945"/>
</dbReference>
<evidence type="ECO:0000313" key="2">
    <source>
        <dbReference type="Proteomes" id="UP001183809"/>
    </source>
</evidence>
<organism evidence="1 2">
    <name type="scientific">Streptomyces gibsoniae</name>
    <dbReference type="NCBI Taxonomy" id="3075529"/>
    <lineage>
        <taxon>Bacteria</taxon>
        <taxon>Bacillati</taxon>
        <taxon>Actinomycetota</taxon>
        <taxon>Actinomycetes</taxon>
        <taxon>Kitasatosporales</taxon>
        <taxon>Streptomycetaceae</taxon>
        <taxon>Streptomyces</taxon>
    </lineage>
</organism>
<gene>
    <name evidence="1" type="ORF">RM764_40195</name>
</gene>
<protein>
    <submittedName>
        <fullName evidence="1">Uncharacterized protein</fullName>
    </submittedName>
</protein>
<proteinExistence type="predicted"/>
<dbReference type="EMBL" id="JAVREY010000094">
    <property type="protein sequence ID" value="MDT0469123.1"/>
    <property type="molecule type" value="Genomic_DNA"/>
</dbReference>
<accession>A0ABU2U7H2</accession>
<sequence length="126" mass="14143">MNQTPQVRLPQMREQIISAVHALSDPDHQRRVWIERQYPHPGYFDDLTLNIHILYDDTAVLDDPSAAIGTTLRDASEAQAMHRLADRLDEILDALEPETDDASYLGHPLWPGVVEAAAQAHAALTR</sequence>
<dbReference type="RefSeq" id="WP_311700562.1">
    <property type="nucleotide sequence ID" value="NZ_JAVREY010000094.1"/>
</dbReference>
<name>A0ABU2U7H2_9ACTN</name>
<dbReference type="Proteomes" id="UP001183809">
    <property type="component" value="Unassembled WGS sequence"/>
</dbReference>
<dbReference type="NCBIfam" id="NF047838">
    <property type="entry name" value="SCO4402_fam"/>
    <property type="match status" value="1"/>
</dbReference>
<reference evidence="2" key="1">
    <citation type="submission" date="2023-07" db="EMBL/GenBank/DDBJ databases">
        <title>30 novel species of actinomycetes from the DSMZ collection.</title>
        <authorList>
            <person name="Nouioui I."/>
        </authorList>
    </citation>
    <scope>NUCLEOTIDE SEQUENCE [LARGE SCALE GENOMIC DNA]</scope>
    <source>
        <strain evidence="2">DSM 41699</strain>
    </source>
</reference>
<evidence type="ECO:0000313" key="1">
    <source>
        <dbReference type="EMBL" id="MDT0469123.1"/>
    </source>
</evidence>